<evidence type="ECO:0000256" key="5">
    <source>
        <dbReference type="ARBA" id="ARBA00022723"/>
    </source>
</evidence>
<evidence type="ECO:0000256" key="4">
    <source>
        <dbReference type="ARBA" id="ARBA00022679"/>
    </source>
</evidence>
<dbReference type="PROSITE" id="PS50089">
    <property type="entry name" value="ZF_RING_2"/>
    <property type="match status" value="1"/>
</dbReference>
<protein>
    <recommendedName>
        <fullName evidence="3">RING-type E3 ubiquitin transferase</fullName>
        <ecNumber evidence="3">2.3.2.27</ecNumber>
    </recommendedName>
</protein>
<keyword evidence="7" id="KW-0862">Zinc</keyword>
<keyword evidence="6 8" id="KW-0863">Zinc-finger</keyword>
<evidence type="ECO:0000313" key="11">
    <source>
        <dbReference type="EMBL" id="CAI2362687.1"/>
    </source>
</evidence>
<dbReference type="InterPro" id="IPR017907">
    <property type="entry name" value="Znf_RING_CS"/>
</dbReference>
<evidence type="ECO:0000256" key="7">
    <source>
        <dbReference type="ARBA" id="ARBA00022833"/>
    </source>
</evidence>
<dbReference type="Proteomes" id="UP001295684">
    <property type="component" value="Unassembled WGS sequence"/>
</dbReference>
<dbReference type="InterPro" id="IPR043540">
    <property type="entry name" value="RING1/RING2"/>
</dbReference>
<dbReference type="PANTHER" id="PTHR46076:SF3">
    <property type="entry name" value="E3 UBIQUITIN-PROTEIN LIGASE RING1"/>
    <property type="match status" value="1"/>
</dbReference>
<gene>
    <name evidence="11" type="ORF">ECRASSUSDP1_LOCUS4013</name>
</gene>
<proteinExistence type="predicted"/>
<evidence type="ECO:0000256" key="3">
    <source>
        <dbReference type="ARBA" id="ARBA00012483"/>
    </source>
</evidence>
<evidence type="ECO:0000259" key="10">
    <source>
        <dbReference type="PROSITE" id="PS50089"/>
    </source>
</evidence>
<accession>A0AAD1X8J1</accession>
<keyword evidence="12" id="KW-1185">Reference proteome</keyword>
<dbReference type="GO" id="GO:0000151">
    <property type="term" value="C:ubiquitin ligase complex"/>
    <property type="evidence" value="ECO:0007669"/>
    <property type="project" value="InterPro"/>
</dbReference>
<evidence type="ECO:0000256" key="6">
    <source>
        <dbReference type="ARBA" id="ARBA00022771"/>
    </source>
</evidence>
<dbReference type="AlphaFoldDB" id="A0AAD1X8J1"/>
<dbReference type="InterPro" id="IPR001841">
    <property type="entry name" value="Znf_RING"/>
</dbReference>
<sequence>MDKFKKRKASAKCRERSSSTVFKEGSEYCVEYTAGNNLFNNCSKKEILELDDISLNLYQRVCKPRVKIPPASYTGKKKAFSKQAFDAFLEMCRCPICLNFMEDPVMTTTCYHKFCKKCIENIISRPKKECPVCRLPLGCRRLLVKDKKLEKIIASLIPDVDDYLTYEQSETQRHIKSRENQRRMKMLKKIREEQIATEERIKQEKLLKRETKKTKKRDKKAKSKRRV</sequence>
<evidence type="ECO:0000256" key="9">
    <source>
        <dbReference type="SAM" id="MobiDB-lite"/>
    </source>
</evidence>
<dbReference type="Gene3D" id="3.30.40.10">
    <property type="entry name" value="Zinc/RING finger domain, C3HC4 (zinc finger)"/>
    <property type="match status" value="1"/>
</dbReference>
<dbReference type="SMART" id="SM00184">
    <property type="entry name" value="RING"/>
    <property type="match status" value="1"/>
</dbReference>
<dbReference type="SUPFAM" id="SSF57850">
    <property type="entry name" value="RING/U-box"/>
    <property type="match status" value="1"/>
</dbReference>
<comment type="catalytic activity">
    <reaction evidence="1">
        <text>S-ubiquitinyl-[E2 ubiquitin-conjugating enzyme]-L-cysteine + [acceptor protein]-L-lysine = [E2 ubiquitin-conjugating enzyme]-L-cysteine + N(6)-ubiquitinyl-[acceptor protein]-L-lysine.</text>
        <dbReference type="EC" id="2.3.2.27"/>
    </reaction>
</comment>
<comment type="pathway">
    <text evidence="2">Protein modification; protein ubiquitination.</text>
</comment>
<dbReference type="GO" id="GO:0031519">
    <property type="term" value="C:PcG protein complex"/>
    <property type="evidence" value="ECO:0007669"/>
    <property type="project" value="TreeGrafter"/>
</dbReference>
<dbReference type="EC" id="2.3.2.27" evidence="3"/>
<organism evidence="11 12">
    <name type="scientific">Euplotes crassus</name>
    <dbReference type="NCBI Taxonomy" id="5936"/>
    <lineage>
        <taxon>Eukaryota</taxon>
        <taxon>Sar</taxon>
        <taxon>Alveolata</taxon>
        <taxon>Ciliophora</taxon>
        <taxon>Intramacronucleata</taxon>
        <taxon>Spirotrichea</taxon>
        <taxon>Hypotrichia</taxon>
        <taxon>Euplotida</taxon>
        <taxon>Euplotidae</taxon>
        <taxon>Moneuplotes</taxon>
    </lineage>
</organism>
<dbReference type="InterPro" id="IPR013083">
    <property type="entry name" value="Znf_RING/FYVE/PHD"/>
</dbReference>
<name>A0AAD1X8J1_EUPCR</name>
<reference evidence="11" key="1">
    <citation type="submission" date="2023-07" db="EMBL/GenBank/DDBJ databases">
        <authorList>
            <consortium name="AG Swart"/>
            <person name="Singh M."/>
            <person name="Singh A."/>
            <person name="Seah K."/>
            <person name="Emmerich C."/>
        </authorList>
    </citation>
    <scope>NUCLEOTIDE SEQUENCE</scope>
    <source>
        <strain evidence="11">DP1</strain>
    </source>
</reference>
<dbReference type="GO" id="GO:0061630">
    <property type="term" value="F:ubiquitin protein ligase activity"/>
    <property type="evidence" value="ECO:0007669"/>
    <property type="project" value="UniProtKB-EC"/>
</dbReference>
<evidence type="ECO:0000256" key="1">
    <source>
        <dbReference type="ARBA" id="ARBA00000900"/>
    </source>
</evidence>
<dbReference type="Pfam" id="PF00097">
    <property type="entry name" value="zf-C3HC4"/>
    <property type="match status" value="1"/>
</dbReference>
<dbReference type="PANTHER" id="PTHR46076">
    <property type="entry name" value="E3 UBIQUITIN-PROTEIN LIGASE RING1 / RING 2 FAMILY MEMBER"/>
    <property type="match status" value="1"/>
</dbReference>
<dbReference type="GO" id="GO:0003682">
    <property type="term" value="F:chromatin binding"/>
    <property type="evidence" value="ECO:0007669"/>
    <property type="project" value="TreeGrafter"/>
</dbReference>
<evidence type="ECO:0000313" key="12">
    <source>
        <dbReference type="Proteomes" id="UP001295684"/>
    </source>
</evidence>
<dbReference type="PROSITE" id="PS00518">
    <property type="entry name" value="ZF_RING_1"/>
    <property type="match status" value="1"/>
</dbReference>
<dbReference type="InterPro" id="IPR018957">
    <property type="entry name" value="Znf_C3HC4_RING-type"/>
</dbReference>
<comment type="caution">
    <text evidence="11">The sequence shown here is derived from an EMBL/GenBank/DDBJ whole genome shotgun (WGS) entry which is preliminary data.</text>
</comment>
<dbReference type="GO" id="GO:0008270">
    <property type="term" value="F:zinc ion binding"/>
    <property type="evidence" value="ECO:0007669"/>
    <property type="project" value="UniProtKB-KW"/>
</dbReference>
<keyword evidence="4" id="KW-0808">Transferase</keyword>
<feature type="region of interest" description="Disordered" evidence="9">
    <location>
        <begin position="206"/>
        <end position="227"/>
    </location>
</feature>
<keyword evidence="5" id="KW-0479">Metal-binding</keyword>
<feature type="domain" description="RING-type" evidence="10">
    <location>
        <begin position="94"/>
        <end position="134"/>
    </location>
</feature>
<feature type="compositionally biased region" description="Basic residues" evidence="9">
    <location>
        <begin position="210"/>
        <end position="227"/>
    </location>
</feature>
<dbReference type="EMBL" id="CAMPGE010003839">
    <property type="protein sequence ID" value="CAI2362687.1"/>
    <property type="molecule type" value="Genomic_DNA"/>
</dbReference>
<evidence type="ECO:0000256" key="8">
    <source>
        <dbReference type="PROSITE-ProRule" id="PRU00175"/>
    </source>
</evidence>
<evidence type="ECO:0000256" key="2">
    <source>
        <dbReference type="ARBA" id="ARBA00004906"/>
    </source>
</evidence>